<organism evidence="1 2">
    <name type="scientific">Bacillus salitolerans</name>
    <dbReference type="NCBI Taxonomy" id="1437434"/>
    <lineage>
        <taxon>Bacteria</taxon>
        <taxon>Bacillati</taxon>
        <taxon>Bacillota</taxon>
        <taxon>Bacilli</taxon>
        <taxon>Bacillales</taxon>
        <taxon>Bacillaceae</taxon>
        <taxon>Bacillus</taxon>
    </lineage>
</organism>
<evidence type="ECO:0000313" key="1">
    <source>
        <dbReference type="EMBL" id="MFD1737481.1"/>
    </source>
</evidence>
<protein>
    <submittedName>
        <fullName evidence="1">Uncharacterized protein</fullName>
    </submittedName>
</protein>
<name>A0ABW4LRJ3_9BACI</name>
<keyword evidence="2" id="KW-1185">Reference proteome</keyword>
<accession>A0ABW4LRJ3</accession>
<sequence>MKEHEKAITNDYEISPTGYGLVSTDDETTTILKNREEDKKTPPTCGGL</sequence>
<proteinExistence type="predicted"/>
<evidence type="ECO:0000313" key="2">
    <source>
        <dbReference type="Proteomes" id="UP001597214"/>
    </source>
</evidence>
<reference evidence="2" key="1">
    <citation type="journal article" date="2019" name="Int. J. Syst. Evol. Microbiol.">
        <title>The Global Catalogue of Microorganisms (GCM) 10K type strain sequencing project: providing services to taxonomists for standard genome sequencing and annotation.</title>
        <authorList>
            <consortium name="The Broad Institute Genomics Platform"/>
            <consortium name="The Broad Institute Genome Sequencing Center for Infectious Disease"/>
            <person name="Wu L."/>
            <person name="Ma J."/>
        </authorList>
    </citation>
    <scope>NUCLEOTIDE SEQUENCE [LARGE SCALE GENOMIC DNA]</scope>
    <source>
        <strain evidence="2">CCUG 49339</strain>
    </source>
</reference>
<dbReference type="RefSeq" id="WP_377928689.1">
    <property type="nucleotide sequence ID" value="NZ_JBHUEM010000020.1"/>
</dbReference>
<comment type="caution">
    <text evidence="1">The sequence shown here is derived from an EMBL/GenBank/DDBJ whole genome shotgun (WGS) entry which is preliminary data.</text>
</comment>
<dbReference type="EMBL" id="JBHUEM010000020">
    <property type="protein sequence ID" value="MFD1737481.1"/>
    <property type="molecule type" value="Genomic_DNA"/>
</dbReference>
<dbReference type="Proteomes" id="UP001597214">
    <property type="component" value="Unassembled WGS sequence"/>
</dbReference>
<gene>
    <name evidence="1" type="ORF">ACFSCX_13045</name>
</gene>